<dbReference type="InterPro" id="IPR017981">
    <property type="entry name" value="GPCR_2-like_7TM"/>
</dbReference>
<dbReference type="PANTHER" id="PTHR23112:SF0">
    <property type="entry name" value="TRANSMEMBRANE PROTEIN 116"/>
    <property type="match status" value="1"/>
</dbReference>
<evidence type="ECO:0000256" key="6">
    <source>
        <dbReference type="ARBA" id="ARBA00023170"/>
    </source>
</evidence>
<keyword evidence="11" id="KW-1185">Reference proteome</keyword>
<dbReference type="GO" id="GO:0007189">
    <property type="term" value="P:adenylate cyclase-activating G protein-coupled receptor signaling pathway"/>
    <property type="evidence" value="ECO:0007669"/>
    <property type="project" value="TreeGrafter"/>
</dbReference>
<dbReference type="AlphaFoldDB" id="A0A1Y1VL63"/>
<organism evidence="10 11">
    <name type="scientific">Piromyces finnis</name>
    <dbReference type="NCBI Taxonomy" id="1754191"/>
    <lineage>
        <taxon>Eukaryota</taxon>
        <taxon>Fungi</taxon>
        <taxon>Fungi incertae sedis</taxon>
        <taxon>Chytridiomycota</taxon>
        <taxon>Chytridiomycota incertae sedis</taxon>
        <taxon>Neocallimastigomycetes</taxon>
        <taxon>Neocallimastigales</taxon>
        <taxon>Neocallimastigaceae</taxon>
        <taxon>Piromyces</taxon>
    </lineage>
</organism>
<dbReference type="EMBL" id="MCFH01000003">
    <property type="protein sequence ID" value="ORX59190.1"/>
    <property type="molecule type" value="Genomic_DNA"/>
</dbReference>
<dbReference type="Gene3D" id="1.20.1070.10">
    <property type="entry name" value="Rhodopsin 7-helix transmembrane proteins"/>
    <property type="match status" value="1"/>
</dbReference>
<evidence type="ECO:0000256" key="2">
    <source>
        <dbReference type="ARBA" id="ARBA00022692"/>
    </source>
</evidence>
<dbReference type="InterPro" id="IPR022340">
    <property type="entry name" value="GPCR_GCR1_put"/>
</dbReference>
<keyword evidence="7" id="KW-0807">Transducer</keyword>
<evidence type="ECO:0000256" key="3">
    <source>
        <dbReference type="ARBA" id="ARBA00022989"/>
    </source>
</evidence>
<evidence type="ECO:0000256" key="1">
    <source>
        <dbReference type="ARBA" id="ARBA00004141"/>
    </source>
</evidence>
<protein>
    <recommendedName>
        <fullName evidence="9">G-protein coupled receptors family 2 profile 2 domain-containing protein</fullName>
    </recommendedName>
</protein>
<reference evidence="10 11" key="2">
    <citation type="submission" date="2016-08" db="EMBL/GenBank/DDBJ databases">
        <title>Pervasive Adenine N6-methylation of Active Genes in Fungi.</title>
        <authorList>
            <consortium name="DOE Joint Genome Institute"/>
            <person name="Mondo S.J."/>
            <person name="Dannebaum R.O."/>
            <person name="Kuo R.C."/>
            <person name="Labutti K."/>
            <person name="Haridas S."/>
            <person name="Kuo A."/>
            <person name="Salamov A."/>
            <person name="Ahrendt S.R."/>
            <person name="Lipzen A."/>
            <person name="Sullivan W."/>
            <person name="Andreopoulos W.B."/>
            <person name="Clum A."/>
            <person name="Lindquist E."/>
            <person name="Daum C."/>
            <person name="Ramamoorthy G.K."/>
            <person name="Gryganskyi A."/>
            <person name="Culley D."/>
            <person name="Magnuson J.K."/>
            <person name="James T.Y."/>
            <person name="O'Malley M.A."/>
            <person name="Stajich J.E."/>
            <person name="Spatafora J.W."/>
            <person name="Visel A."/>
            <person name="Grigoriev I.V."/>
        </authorList>
    </citation>
    <scope>NUCLEOTIDE SEQUENCE [LARGE SCALE GENOMIC DNA]</scope>
    <source>
        <strain evidence="11">finn</strain>
    </source>
</reference>
<reference evidence="10 11" key="1">
    <citation type="submission" date="2016-08" db="EMBL/GenBank/DDBJ databases">
        <title>Genomes of anaerobic fungi encode conserved fungal cellulosomes for biomass hydrolysis.</title>
        <authorList>
            <consortium name="DOE Joint Genome Institute"/>
            <person name="Haitjema C.H."/>
            <person name="Gilmore S.P."/>
            <person name="Henske J.K."/>
            <person name="Solomon K.V."/>
            <person name="De Groot R."/>
            <person name="Kuo A."/>
            <person name="Mondo S.J."/>
            <person name="Salamov A.A."/>
            <person name="Labutti K."/>
            <person name="Zhao Z."/>
            <person name="Chiniquy J."/>
            <person name="Barry K."/>
            <person name="Brewer H.M."/>
            <person name="Purvine S.O."/>
            <person name="Wright A.T."/>
            <person name="Boxma B."/>
            <person name="Van Alen T."/>
            <person name="Hackstein J.H."/>
            <person name="Baker S.E."/>
            <person name="Grigoriev I.V."/>
            <person name="O'Malley M.A."/>
        </authorList>
    </citation>
    <scope>NUCLEOTIDE SEQUENCE [LARGE SCALE GENOMIC DNA]</scope>
    <source>
        <strain evidence="11">finn</strain>
    </source>
</reference>
<dbReference type="InterPro" id="IPR022343">
    <property type="entry name" value="GCR1-cAMP_receptor"/>
</dbReference>
<accession>A0A1Y1VL63</accession>
<feature type="transmembrane region" description="Helical" evidence="8">
    <location>
        <begin position="248"/>
        <end position="272"/>
    </location>
</feature>
<dbReference type="GO" id="GO:0005886">
    <property type="term" value="C:plasma membrane"/>
    <property type="evidence" value="ECO:0007669"/>
    <property type="project" value="TreeGrafter"/>
</dbReference>
<feature type="transmembrane region" description="Helical" evidence="8">
    <location>
        <begin position="218"/>
        <end position="236"/>
    </location>
</feature>
<comment type="subcellular location">
    <subcellularLocation>
        <location evidence="1">Membrane</location>
        <topology evidence="1">Multi-pass membrane protein</topology>
    </subcellularLocation>
</comment>
<dbReference type="PANTHER" id="PTHR23112">
    <property type="entry name" value="G PROTEIN-COUPLED RECEPTOR 157-RELATED"/>
    <property type="match status" value="1"/>
</dbReference>
<dbReference type="Proteomes" id="UP000193719">
    <property type="component" value="Unassembled WGS sequence"/>
</dbReference>
<sequence>MILTDNQSVTLQFIVELSSILSVIGSGSIIISNIFTGNIFGRDKFWNRIIFFMSFWDLCGSINLLLKLPIISWGGNFCKFQKLSAHFFYLNSIFWTAAIASFILFIVIYDKKIKDIQRFEYVFHMVILSLSFVLTLPIYTIEDSTKEVGLGEGISWCWNSKDNGRYKLYIFYIPLWIVFIFNASIYILIDIICNKKGIKRINNNTIYFKNSIVKRSDLYLLVFFITWIWGSVNQFYKMNNENPIFILYLLHAIFAPLQGFLNSLVYFWSSVLEHTFELRKIKSTPMDHHDLRYENNTYNNNFNIFMKSKKSLESLNKYYKSNEYKIQIPSPRDDETITNDKSLLIDKFNSEKGYYRHDLPAIPTTMSMSSHNFVNYDNDLAFNNDFKSKSKHFSLNIHDDRSKSLKITINKKNTKSMIIKSNSVFNV</sequence>
<keyword evidence="4" id="KW-0297">G-protein coupled receptor</keyword>
<feature type="transmembrane region" description="Helical" evidence="8">
    <location>
        <begin position="86"/>
        <end position="109"/>
    </location>
</feature>
<dbReference type="PROSITE" id="PS50261">
    <property type="entry name" value="G_PROTEIN_RECEP_F2_4"/>
    <property type="match status" value="1"/>
</dbReference>
<feature type="transmembrane region" description="Helical" evidence="8">
    <location>
        <begin position="49"/>
        <end position="66"/>
    </location>
</feature>
<evidence type="ECO:0000256" key="4">
    <source>
        <dbReference type="ARBA" id="ARBA00023040"/>
    </source>
</evidence>
<keyword evidence="3 8" id="KW-1133">Transmembrane helix</keyword>
<evidence type="ECO:0000256" key="8">
    <source>
        <dbReference type="SAM" id="Phobius"/>
    </source>
</evidence>
<evidence type="ECO:0000256" key="7">
    <source>
        <dbReference type="ARBA" id="ARBA00023224"/>
    </source>
</evidence>
<evidence type="ECO:0000256" key="5">
    <source>
        <dbReference type="ARBA" id="ARBA00023136"/>
    </source>
</evidence>
<comment type="caution">
    <text evidence="10">The sequence shown here is derived from an EMBL/GenBank/DDBJ whole genome shotgun (WGS) entry which is preliminary data.</text>
</comment>
<evidence type="ECO:0000313" key="11">
    <source>
        <dbReference type="Proteomes" id="UP000193719"/>
    </source>
</evidence>
<evidence type="ECO:0000259" key="9">
    <source>
        <dbReference type="PROSITE" id="PS50261"/>
    </source>
</evidence>
<evidence type="ECO:0000313" key="10">
    <source>
        <dbReference type="EMBL" id="ORX59190.1"/>
    </source>
</evidence>
<dbReference type="GO" id="GO:0007166">
    <property type="term" value="P:cell surface receptor signaling pathway"/>
    <property type="evidence" value="ECO:0007669"/>
    <property type="project" value="InterPro"/>
</dbReference>
<feature type="domain" description="G-protein coupled receptors family 2 profile 2" evidence="9">
    <location>
        <begin position="11"/>
        <end position="270"/>
    </location>
</feature>
<keyword evidence="2 8" id="KW-0812">Transmembrane</keyword>
<dbReference type="SUPFAM" id="SSF81321">
    <property type="entry name" value="Family A G protein-coupled receptor-like"/>
    <property type="match status" value="1"/>
</dbReference>
<dbReference type="PRINTS" id="PR02001">
    <property type="entry name" value="GCR1CAMPR"/>
</dbReference>
<feature type="transmembrane region" description="Helical" evidence="8">
    <location>
        <begin position="121"/>
        <end position="141"/>
    </location>
</feature>
<keyword evidence="6" id="KW-0675">Receptor</keyword>
<feature type="transmembrane region" description="Helical" evidence="8">
    <location>
        <begin position="20"/>
        <end position="40"/>
    </location>
</feature>
<dbReference type="OrthoDB" id="2122879at2759"/>
<dbReference type="STRING" id="1754191.A0A1Y1VL63"/>
<keyword evidence="5 8" id="KW-0472">Membrane</keyword>
<feature type="transmembrane region" description="Helical" evidence="8">
    <location>
        <begin position="169"/>
        <end position="189"/>
    </location>
</feature>
<dbReference type="PRINTS" id="PR02000">
    <property type="entry name" value="GCR1PLANT"/>
</dbReference>
<gene>
    <name evidence="10" type="ORF">BCR36DRAFT_317123</name>
</gene>
<proteinExistence type="predicted"/>
<name>A0A1Y1VL63_9FUNG</name>
<dbReference type="GO" id="GO:0004930">
    <property type="term" value="F:G protein-coupled receptor activity"/>
    <property type="evidence" value="ECO:0007669"/>
    <property type="project" value="UniProtKB-KW"/>
</dbReference>